<dbReference type="AlphaFoldDB" id="A0A382GRE4"/>
<gene>
    <name evidence="2" type="ORF">METZ01_LOCUS229595</name>
</gene>
<name>A0A382GRE4_9ZZZZ</name>
<protein>
    <submittedName>
        <fullName evidence="2">Uncharacterized protein</fullName>
    </submittedName>
</protein>
<sequence length="39" mass="4532">MTISYMKTKYTRREDRIISLNLILGAILLLDLYDNGAEN</sequence>
<accession>A0A382GRE4</accession>
<organism evidence="2">
    <name type="scientific">marine metagenome</name>
    <dbReference type="NCBI Taxonomy" id="408172"/>
    <lineage>
        <taxon>unclassified sequences</taxon>
        <taxon>metagenomes</taxon>
        <taxon>ecological metagenomes</taxon>
    </lineage>
</organism>
<evidence type="ECO:0000256" key="1">
    <source>
        <dbReference type="SAM" id="Phobius"/>
    </source>
</evidence>
<keyword evidence="1" id="KW-0472">Membrane</keyword>
<dbReference type="EMBL" id="UINC01056562">
    <property type="protein sequence ID" value="SVB76741.1"/>
    <property type="molecule type" value="Genomic_DNA"/>
</dbReference>
<proteinExistence type="predicted"/>
<evidence type="ECO:0000313" key="2">
    <source>
        <dbReference type="EMBL" id="SVB76741.1"/>
    </source>
</evidence>
<reference evidence="2" key="1">
    <citation type="submission" date="2018-05" db="EMBL/GenBank/DDBJ databases">
        <authorList>
            <person name="Lanie J.A."/>
            <person name="Ng W.-L."/>
            <person name="Kazmierczak K.M."/>
            <person name="Andrzejewski T.M."/>
            <person name="Davidsen T.M."/>
            <person name="Wayne K.J."/>
            <person name="Tettelin H."/>
            <person name="Glass J.I."/>
            <person name="Rusch D."/>
            <person name="Podicherti R."/>
            <person name="Tsui H.-C.T."/>
            <person name="Winkler M.E."/>
        </authorList>
    </citation>
    <scope>NUCLEOTIDE SEQUENCE</scope>
</reference>
<keyword evidence="1" id="KW-0812">Transmembrane</keyword>
<feature type="transmembrane region" description="Helical" evidence="1">
    <location>
        <begin position="16"/>
        <end position="33"/>
    </location>
</feature>
<keyword evidence="1" id="KW-1133">Transmembrane helix</keyword>